<dbReference type="PANTHER" id="PTHR13479:SF40">
    <property type="entry name" value="SMALL RIBOSOMAL SUBUNIT PROTEIN BS18M"/>
    <property type="match status" value="1"/>
</dbReference>
<reference evidence="5" key="1">
    <citation type="submission" date="2010-06" db="EMBL/GenBank/DDBJ databases">
        <authorList>
            <person name="Jiang H."/>
            <person name="Abraham K."/>
            <person name="Ali S."/>
            <person name="Alsbrooks S.L."/>
            <person name="Anim B.N."/>
            <person name="Anosike U.S."/>
            <person name="Attaway T."/>
            <person name="Bandaranaike D.P."/>
            <person name="Battles P.K."/>
            <person name="Bell S.N."/>
            <person name="Bell A.V."/>
            <person name="Beltran B."/>
            <person name="Bickham C."/>
            <person name="Bustamante Y."/>
            <person name="Caleb T."/>
            <person name="Canada A."/>
            <person name="Cardenas V."/>
            <person name="Carter K."/>
            <person name="Chacko J."/>
            <person name="Chandrabose M.N."/>
            <person name="Chavez D."/>
            <person name="Chavez A."/>
            <person name="Chen L."/>
            <person name="Chu H.-S."/>
            <person name="Claassen K.J."/>
            <person name="Cockrell R."/>
            <person name="Collins M."/>
            <person name="Cooper J.A."/>
            <person name="Cree A."/>
            <person name="Curry S.M."/>
            <person name="Da Y."/>
            <person name="Dao M.D."/>
            <person name="Das B."/>
            <person name="Davila M.-L."/>
            <person name="Davy-Carroll L."/>
            <person name="Denson S."/>
            <person name="Dinh H."/>
            <person name="Ebong V.E."/>
            <person name="Edwards J.R."/>
            <person name="Egan A."/>
            <person name="El-Daye J."/>
            <person name="Escobedo L."/>
            <person name="Fernandez S."/>
            <person name="Fernando P.R."/>
            <person name="Flagg N."/>
            <person name="Forbes L.D."/>
            <person name="Fowler R.G."/>
            <person name="Fu Q."/>
            <person name="Gabisi R.A."/>
            <person name="Ganer J."/>
            <person name="Garbino Pronczuk A."/>
            <person name="Garcia R.M."/>
            <person name="Garner T."/>
            <person name="Garrett T.E."/>
            <person name="Gonzalez D.A."/>
            <person name="Hamid H."/>
            <person name="Hawkins E.S."/>
            <person name="Hirani K."/>
            <person name="Hogues M.E."/>
            <person name="Hollins B."/>
            <person name="Hsiao C.-H."/>
            <person name="Jabil R."/>
            <person name="James M.L."/>
            <person name="Jhangiani S.N."/>
            <person name="Johnson B."/>
            <person name="Johnson Q."/>
            <person name="Joshi V."/>
            <person name="Kalu J.B."/>
            <person name="Kam C."/>
            <person name="Kashfia A."/>
            <person name="Keebler J."/>
            <person name="Kisamo H."/>
            <person name="Kovar C.L."/>
            <person name="Lago L.A."/>
            <person name="Lai C.-Y."/>
            <person name="Laidlaw J."/>
            <person name="Lara F."/>
            <person name="Le T.-K."/>
            <person name="Lee S.L."/>
            <person name="Legall F.H."/>
            <person name="Lemon S.J."/>
            <person name="Lewis L.R."/>
            <person name="Li B."/>
            <person name="Liu Y."/>
            <person name="Liu Y.-S."/>
            <person name="Lopez J."/>
            <person name="Lozado R.J."/>
            <person name="Lu J."/>
            <person name="Madu R.C."/>
            <person name="Maheshwari M."/>
            <person name="Maheshwari R."/>
            <person name="Malloy K."/>
            <person name="Martinez E."/>
            <person name="Mathew T."/>
            <person name="Mercado I.C."/>
            <person name="Mercado C."/>
            <person name="Meyer B."/>
            <person name="Montgomery K."/>
            <person name="Morgan M.B."/>
            <person name="Munidasa M."/>
            <person name="Nazareth L.V."/>
            <person name="Nelson J."/>
            <person name="Ng B.M."/>
            <person name="Nguyen N.B."/>
            <person name="Nguyen P.Q."/>
            <person name="Nguyen T."/>
            <person name="Obregon M."/>
            <person name="Okwuonu G.O."/>
            <person name="Onwere C.G."/>
            <person name="Orozco G."/>
            <person name="Parra A."/>
            <person name="Patel S."/>
            <person name="Patil S."/>
            <person name="Perez A."/>
            <person name="Perez Y."/>
            <person name="Pham C."/>
            <person name="Primus E.L."/>
            <person name="Pu L.-L."/>
            <person name="Puazo M."/>
            <person name="Qin X."/>
            <person name="Quiroz J.B."/>
            <person name="Reese J."/>
            <person name="Richards S."/>
            <person name="Rives C.M."/>
            <person name="Robberts R."/>
            <person name="Ruiz S.J."/>
            <person name="Ruiz M.J."/>
            <person name="Santibanez J."/>
            <person name="Schneider B.W."/>
            <person name="Sisson I."/>
            <person name="Smith M."/>
            <person name="Sodergren E."/>
            <person name="Song X.-Z."/>
            <person name="Song B.B."/>
            <person name="Summersgill H."/>
            <person name="Thelus R."/>
            <person name="Thornton R.D."/>
            <person name="Trejos Z.Y."/>
            <person name="Usmani K."/>
            <person name="Vattathil S."/>
            <person name="Villasana D."/>
            <person name="Walker D.L."/>
            <person name="Wang S."/>
            <person name="Wang K."/>
            <person name="White C.S."/>
            <person name="Williams A.C."/>
            <person name="Williamson J."/>
            <person name="Wilson K."/>
            <person name="Woghiren I.O."/>
            <person name="Woodworth J.R."/>
            <person name="Worley K.C."/>
            <person name="Wright R.A."/>
            <person name="Wu W."/>
            <person name="Young L."/>
            <person name="Zhang L."/>
            <person name="Zhang J."/>
            <person name="Zhu Y."/>
            <person name="Muzny D.M."/>
            <person name="Weinstock G."/>
            <person name="Gibbs R.A."/>
        </authorList>
    </citation>
    <scope>NUCLEOTIDE SEQUENCE [LARGE SCALE GENOMIC DNA]</scope>
    <source>
        <strain evidence="5">LSR1</strain>
    </source>
</reference>
<dbReference type="GO" id="GO:0032543">
    <property type="term" value="P:mitochondrial translation"/>
    <property type="evidence" value="ECO:0007669"/>
    <property type="project" value="TreeGrafter"/>
</dbReference>
<dbReference type="EnsemblMetazoa" id="XM_029488800.1">
    <property type="protein sequence ID" value="XP_029344660.1"/>
    <property type="gene ID" value="LOC100571234"/>
</dbReference>
<evidence type="ECO:0000256" key="1">
    <source>
        <dbReference type="ARBA" id="ARBA00005589"/>
    </source>
</evidence>
<keyword evidence="3" id="KW-0687">Ribonucleoprotein</keyword>
<dbReference type="EnsemblMetazoa" id="XM_029488799.1">
    <property type="protein sequence ID" value="XP_029344659.1"/>
    <property type="gene ID" value="LOC100571234"/>
</dbReference>
<keyword evidence="5" id="KW-1185">Reference proteome</keyword>
<dbReference type="InterPro" id="IPR036870">
    <property type="entry name" value="Ribosomal_bS18_sf"/>
</dbReference>
<dbReference type="Proteomes" id="UP000007819">
    <property type="component" value="Chromosome A1"/>
</dbReference>
<evidence type="ECO:0000313" key="5">
    <source>
        <dbReference type="Proteomes" id="UP000007819"/>
    </source>
</evidence>
<dbReference type="GO" id="GO:0070181">
    <property type="term" value="F:small ribosomal subunit rRNA binding"/>
    <property type="evidence" value="ECO:0007669"/>
    <property type="project" value="TreeGrafter"/>
</dbReference>
<dbReference type="GO" id="GO:0005763">
    <property type="term" value="C:mitochondrial small ribosomal subunit"/>
    <property type="evidence" value="ECO:0007669"/>
    <property type="project" value="TreeGrafter"/>
</dbReference>
<dbReference type="PANTHER" id="PTHR13479">
    <property type="entry name" value="30S RIBOSOMAL PROTEIN S18"/>
    <property type="match status" value="1"/>
</dbReference>
<evidence type="ECO:0000256" key="2">
    <source>
        <dbReference type="ARBA" id="ARBA00022980"/>
    </source>
</evidence>
<dbReference type="NCBIfam" id="TIGR00165">
    <property type="entry name" value="S18"/>
    <property type="match status" value="1"/>
</dbReference>
<dbReference type="SUPFAM" id="SSF46911">
    <property type="entry name" value="Ribosomal protein S18"/>
    <property type="match status" value="1"/>
</dbReference>
<name>A0A8R2NP73_ACYPI</name>
<evidence type="ECO:0000313" key="4">
    <source>
        <dbReference type="EnsemblMetazoa" id="XP_029344658.1"/>
    </source>
</evidence>
<dbReference type="AlphaFoldDB" id="A0A8R2NP73"/>
<sequence length="173" mass="20492">MTSKFRQSFKVVDKALLRWFPGHMGKGISIGVSTRYMGRFRTNRFNPWTNLQKTIGQKKTEAIDGDVQAFKSEHLVNIPNPYEKEKRLCILCKMNIVPDYKNTRMLSQFISRFTGRIYGRHITGLCRHKQDHVEKEIKKSREAGLMPFYFRNPEFSHDPKLFDPDNPFRPHHY</sequence>
<evidence type="ECO:0000256" key="3">
    <source>
        <dbReference type="ARBA" id="ARBA00023274"/>
    </source>
</evidence>
<dbReference type="GO" id="GO:0003735">
    <property type="term" value="F:structural constituent of ribosome"/>
    <property type="evidence" value="ECO:0007669"/>
    <property type="project" value="InterPro"/>
</dbReference>
<dbReference type="OrthoDB" id="10066799at2759"/>
<proteinExistence type="inferred from homology"/>
<organism evidence="4 5">
    <name type="scientific">Acyrthosiphon pisum</name>
    <name type="common">Pea aphid</name>
    <dbReference type="NCBI Taxonomy" id="7029"/>
    <lineage>
        <taxon>Eukaryota</taxon>
        <taxon>Metazoa</taxon>
        <taxon>Ecdysozoa</taxon>
        <taxon>Arthropoda</taxon>
        <taxon>Hexapoda</taxon>
        <taxon>Insecta</taxon>
        <taxon>Pterygota</taxon>
        <taxon>Neoptera</taxon>
        <taxon>Paraneoptera</taxon>
        <taxon>Hemiptera</taxon>
        <taxon>Sternorrhyncha</taxon>
        <taxon>Aphidomorpha</taxon>
        <taxon>Aphidoidea</taxon>
        <taxon>Aphididae</taxon>
        <taxon>Macrosiphini</taxon>
        <taxon>Acyrthosiphon</taxon>
    </lineage>
</organism>
<accession>A0A8R2NP73</accession>
<dbReference type="EnsemblMetazoa" id="XM_029488798.1">
    <property type="protein sequence ID" value="XP_029344658.1"/>
    <property type="gene ID" value="LOC100571234"/>
</dbReference>
<dbReference type="EnsemblMetazoa" id="XM_029488797.1">
    <property type="protein sequence ID" value="XP_029344657.1"/>
    <property type="gene ID" value="LOC100571234"/>
</dbReference>
<dbReference type="Pfam" id="PF01084">
    <property type="entry name" value="Ribosomal_S18"/>
    <property type="match status" value="1"/>
</dbReference>
<dbReference type="Gene3D" id="4.10.640.10">
    <property type="entry name" value="Ribosomal protein S18"/>
    <property type="match status" value="1"/>
</dbReference>
<dbReference type="InterPro" id="IPR001648">
    <property type="entry name" value="Ribosomal_bS18"/>
</dbReference>
<reference evidence="4" key="2">
    <citation type="submission" date="2022-06" db="UniProtKB">
        <authorList>
            <consortium name="EnsemblMetazoa"/>
        </authorList>
    </citation>
    <scope>IDENTIFICATION</scope>
</reference>
<keyword evidence="2" id="KW-0689">Ribosomal protein</keyword>
<comment type="similarity">
    <text evidence="1">Belongs to the bacterial ribosomal protein bS18 family.</text>
</comment>
<protein>
    <submittedName>
        <fullName evidence="4">Uncharacterized protein</fullName>
    </submittedName>
</protein>